<dbReference type="InParanoid" id="A0A6P8RSB0"/>
<evidence type="ECO:0000259" key="3">
    <source>
        <dbReference type="Pfam" id="PF18210"/>
    </source>
</evidence>
<evidence type="ECO:0000313" key="5">
    <source>
        <dbReference type="RefSeq" id="XP_033808460.1"/>
    </source>
</evidence>
<evidence type="ECO:0000256" key="2">
    <source>
        <dbReference type="SAM" id="MobiDB-lite"/>
    </source>
</evidence>
<evidence type="ECO:0000313" key="4">
    <source>
        <dbReference type="Proteomes" id="UP000515159"/>
    </source>
</evidence>
<gene>
    <name evidence="5" type="primary">KNL1</name>
</gene>
<feature type="coiled-coil region" evidence="1">
    <location>
        <begin position="2600"/>
        <end position="2627"/>
    </location>
</feature>
<dbReference type="GO" id="GO:0005634">
    <property type="term" value="C:nucleus"/>
    <property type="evidence" value="ECO:0007669"/>
    <property type="project" value="TreeGrafter"/>
</dbReference>
<accession>A0A6P8RSB0</accession>
<dbReference type="CDD" id="cd21853">
    <property type="entry name" value="KNL1_NTD"/>
    <property type="match status" value="1"/>
</dbReference>
<dbReference type="KEGG" id="gsh:117363951"/>
<dbReference type="InterPro" id="IPR040850">
    <property type="entry name" value="Knl1_RWD_C"/>
</dbReference>
<reference evidence="5" key="1">
    <citation type="submission" date="2025-08" db="UniProtKB">
        <authorList>
            <consortium name="RefSeq"/>
        </authorList>
    </citation>
    <scope>IDENTIFICATION</scope>
</reference>
<dbReference type="GO" id="GO:0034501">
    <property type="term" value="P:protein localization to kinetochore"/>
    <property type="evidence" value="ECO:0007669"/>
    <property type="project" value="InterPro"/>
</dbReference>
<dbReference type="InterPro" id="IPR043651">
    <property type="entry name" value="KNL1_MELT_rpt"/>
</dbReference>
<keyword evidence="4" id="KW-1185">Reference proteome</keyword>
<dbReference type="OrthoDB" id="6132334at2759"/>
<feature type="coiled-coil region" evidence="1">
    <location>
        <begin position="2848"/>
        <end position="2924"/>
    </location>
</feature>
<protein>
    <submittedName>
        <fullName evidence="5">Kinetochore scaffold 1 isoform X1</fullName>
    </submittedName>
</protein>
<feature type="compositionally biased region" description="Polar residues" evidence="2">
    <location>
        <begin position="1116"/>
        <end position="1130"/>
    </location>
</feature>
<dbReference type="CDD" id="cd22817">
    <property type="entry name" value="DRWD-N_Knl1"/>
    <property type="match status" value="1"/>
</dbReference>
<dbReference type="RefSeq" id="XP_033808460.1">
    <property type="nucleotide sequence ID" value="XM_033952569.1"/>
</dbReference>
<proteinExistence type="predicted"/>
<dbReference type="GO" id="GO:0008608">
    <property type="term" value="P:attachment of spindle microtubules to kinetochore"/>
    <property type="evidence" value="ECO:0007669"/>
    <property type="project" value="InterPro"/>
</dbReference>
<dbReference type="InterPro" id="IPR037388">
    <property type="entry name" value="Blinkin"/>
</dbReference>
<dbReference type="FunCoup" id="A0A6P8RSB0">
    <property type="interactions" value="1896"/>
</dbReference>
<sequence length="3145" mass="352438">MEDSCIPQNENNDQTDHVHRKRLSSILKAPRSPLQDLGGGNEIYQDHNLEKRRKNSRRVSFAETISSRVFVPDLHENVIGELSNAGMDTLLHAPIQTSVQQSEHMYSSHETTNKTILFSDENDMDFTTSNTVIVAQTLVGAPDVVEKYQKIDFKSFLASINADSEVLASKSDCIGTFEPGLSHGTCFTFPSKPQIYSQKSDAKDFLSSLKPCEENVKLLVEENNKENMLTCVPEGMDSLFPTPVQQSQWHISNTYKQTRSHEKTVVFSDENDMDITSSNTIIITQNLMGNPEIEKTPKKIDFLSFLTGLNTGYKVPALTSDCCTTSEPGLANSACFSFQSEKQTYPEKNINDFQSSLKPPEETVKPLLKNEKENLFTCVPEANILSLAEKTYSHSQTQENSKITHCSNELDNAIDMTQYHASNMKTIFSTTDLLPNKIGVEGTGSERMDISGTRYLKVYKHNLSNNLTEVSCNNSRQEKESPIIKIGFSAQCPDPKICYEEATEKFDDINITRSHAVLINNSHLEETDRKNIKPFPSFEPPDNKTIVYESLGDMELSKKHTIAVWDRNSEAASNISFKEASYRTGKALSSVERDNITLSAKTVVFSKDGSDIDLSNSHTVSVKLKTVLSPIIPDDRTTVFSVDGGDSFLPVKQQNFQVPKDYTAKTLTFSELNEMDITKSNTVAIDKFVDEEGGLSTQLLQRNSNRKSMTGLRMSSVPIDQTIVFSKAEDDMDITQSQSMAINRNCMLLSERAYLPLPLVSDDKTVVFTCDQDEMDVTKSHTVAIDKVLDEVGGSNMQPLQSNSNRKSVTSLRISSIPDDQTIVFSKTEDMTLTNNHSMTINRNSMLLGETHQLPMPPVYDDKTVVFTCDKDEMDITKSHTVAIDNKVADEMGYPSVQPLQRNTNRKSINERVHLPVPATSSDEADLLTCDQEMDITKSHTVAIDNRVIEEAGGSNIQTLQRKSIRKSMTTLRMPSVPVDQTILFPKAADDMDLTQSYSMAINGNSMLLGVRQQLPVAPVSDDKTVVFTCDQDEMDITKSHTVAIDNRVVDEAGSSGMQPLKKNTYRKSMNKSVNFPVPTAFSKKTIMFTSDNDEMDITKSHTLGNDNRVVDETGDSSTQALQRNSSRKSMTTLRMPSVPIDQTILFPKAADDMDLTQSHSMAISRNSMLLDKRQQLQVPPVSSDKTVVFTCDQDEMDITKSHTVAIDNRIIEEAGGSNIQTLQRKSIRKSMTTLRMPSIPVDQTILFPKAADDMDLTQSHSMAINGNSMLLGVRQQLPVAPVSDDKTVVFTCDQDEMDITKSHTVAIDNRVVDEAGSSGIQPLKNNTYRKSMNESVNFPVPAAFSKKTIMFTSDNDEIDITKSHTLANDNRVVDETGDSSTQALQRNSNRKNMTSLRMSSIPIDQTIIFSKAEDVMDLTQSHNMAPMLVGERQQLQVPPVSSDKTVVFTCNQDEMDITKSHTIAIDKVMDEARGSGMQPLQRKSVTGLRSSSIPVDQTIVFSNTEDMDLTQNHSMAVNRNTMLLGERQHLSAPSVSDDKTMVFTCYQDEMDITKSHTVAIDNRLVDEAGDSGMQPLKKNTYRKSMNESVNFPVPAVSSKKAIMLTRDNSEMNFIKSHTLSIDNRVVEETRGSSTQTLQRNGNRKSMTGLRMSSIPIDQTIIFSKAEDVMDLTQSHSMAINRNSMLLGERFHLPVPPVSGDKTVVFTCNQDEMDITKSHTVAIDKKVVDDTGYPSVQPLQRNINRESINERVHLPVPATSSDKSVVFICDQDEMDITRSHTVAIDNRVVNEEGGSGTQLLQRNGNRKSVTGARMSSVPIDQTIIFSKAEDVMDLTQSHSMAINRNSMLLGERYHLLVPPVSSDKTVVFTCNQDEMDITKSHTVAIDNKVVDDTGCPSVQPLQRNINRESINERVHLPVPATSSDKSVVFICDQDEMDITRSHTVTIDNRVVNEEGGSGTQLLQRNGNRKSVTGSRMSSVPVDQTTLFSETVDGMDLANSYNMTVKKNSMLLGERQQLSVHPVSSDKTDVFTCDQDKMDVINVANDNKVVDKDGDSVMQPLQRSSNRKSMSSLRTPSVPVDQAIEFLKTEDGMDLTNNNSFAIKSNSMLLGERQHLPLPLVTDDKTMVFTCDQDEMDIANSHTVVIDNKVADEAGCPGVQILQRDTNRQTITEKANFPVPQVSIENAVVFTRDQDDMNEKSDVTIDSNDIKNDDNEALKKQMLDGCSIFCQDTPSSIHSQSLENLSIPKSGKLSENVMKYYTFMPESIENKPIYISLEPCVKKEETCARQLQHIPTLPFPIHNEEQNNLNRNEVNMSLNDGNLKVIDDTKKWVSNVEKAKILISDQENINTCVKEMMENEERPDCETITNSNTSFSNAEQLPSVATAPVESVTLNTSYQKEFRQTGIADIHVKLRSLKRKSELCSEVNHTEQYNTAISHPDSYIQLEVLPQTHLSGRMRGKHIDDGYLEDRKHKTEDNKIASVETESKNINKLKRMPFGAYPPKLPNKRNSNASDTVCMEERTGFHFSDLHVDTGKTPKARPNIVQNINISECINEEMFPSSLEDLDSNGSVKVEVPEWTQEENCEKEVVHNLCGSEPGEINKSQKRVRDSEEKVELLKKKVKRNEVESDCNTNRYQAFHIANATVPDNLAETGESENLPIILAKSLDGNYSSSSSQDSRVDGTSVDLGSQRCSLIEDQFLMVGDSDHSLWQKLQDGIITVREFFLLLHVHVQIQRPRHSELPANHKLISDPTLEDLLVDQNIYYPKLLVYQEDCQALCQAIEKLKLYVSTQDKPLVDVNSLLWEAMKTCSVEELRNFGLELKRIKSCFTKKSKVMCHEEKMKLYSKLLQTSQVQLKKLKSRNDELDCLLEEMDSCISALETELENLKNRESKCFSELSSLEEQKQKLLTQINSLQKEAKTIGKQLERYNFSEWELYEWAQDHAIFTFLYDSLEFTITFGDPIDGALFNNKPCKAISDVTFESLIDDDRAPPSSLLIHRLISQYIESKGSLPMKYATQHQLPQLLFEVSLVVHRCRLLGEEIEFLMKWGGMFNILKTEVHNTEVKLLFSSSAAFAKFEVTICLSSNYPACPLSLTVLKHIGNIGQDEIYTVLSDVPLGINYLRRAVNRIHQNLLQETPLLSVLVNV</sequence>
<name>A0A6P8RSB0_GEOSA</name>
<dbReference type="GeneID" id="117363951"/>
<keyword evidence="1" id="KW-0175">Coiled coil</keyword>
<evidence type="ECO:0000256" key="1">
    <source>
        <dbReference type="SAM" id="Coils"/>
    </source>
</evidence>
<dbReference type="GO" id="GO:0051301">
    <property type="term" value="P:cell division"/>
    <property type="evidence" value="ECO:0007669"/>
    <property type="project" value="InterPro"/>
</dbReference>
<feature type="compositionally biased region" description="Polar residues" evidence="2">
    <location>
        <begin position="2058"/>
        <end position="2074"/>
    </location>
</feature>
<dbReference type="PANTHER" id="PTHR16520:SF3">
    <property type="entry name" value="KINETOCHORE SCAFFOLD 1"/>
    <property type="match status" value="1"/>
</dbReference>
<dbReference type="PANTHER" id="PTHR16520">
    <property type="entry name" value="KINETOCHORE SCAFFOLD 1"/>
    <property type="match status" value="1"/>
</dbReference>
<dbReference type="CDD" id="cd22892">
    <property type="entry name" value="DRWD-C_Knl1"/>
    <property type="match status" value="1"/>
</dbReference>
<organism evidence="4 5">
    <name type="scientific">Geotrypetes seraphini</name>
    <name type="common">Gaboon caecilian</name>
    <name type="synonym">Caecilia seraphini</name>
    <dbReference type="NCBI Taxonomy" id="260995"/>
    <lineage>
        <taxon>Eukaryota</taxon>
        <taxon>Metazoa</taxon>
        <taxon>Chordata</taxon>
        <taxon>Craniata</taxon>
        <taxon>Vertebrata</taxon>
        <taxon>Euteleostomi</taxon>
        <taxon>Amphibia</taxon>
        <taxon>Gymnophiona</taxon>
        <taxon>Geotrypetes</taxon>
    </lineage>
</organism>
<feature type="region of interest" description="Disordered" evidence="2">
    <location>
        <begin position="2052"/>
        <end position="2074"/>
    </location>
</feature>
<feature type="domain" description="Knl1 C-terminal RWD" evidence="3">
    <location>
        <begin position="2878"/>
        <end position="3038"/>
    </location>
</feature>
<dbReference type="CTD" id="57082"/>
<dbReference type="Pfam" id="PF18210">
    <property type="entry name" value="Knl1_RWD_C"/>
    <property type="match status" value="1"/>
</dbReference>
<dbReference type="Proteomes" id="UP000515159">
    <property type="component" value="Chromosome 7"/>
</dbReference>
<feature type="region of interest" description="Disordered" evidence="2">
    <location>
        <begin position="1101"/>
        <end position="1130"/>
    </location>
</feature>
<feature type="region of interest" description="Disordered" evidence="2">
    <location>
        <begin position="31"/>
        <end position="57"/>
    </location>
</feature>
<dbReference type="Pfam" id="PF19221">
    <property type="entry name" value="MELT"/>
    <property type="match status" value="27"/>
</dbReference>